<evidence type="ECO:0000313" key="4">
    <source>
        <dbReference type="EMBL" id="TKR84403.1"/>
    </source>
</evidence>
<organism evidence="4">
    <name type="scientific">Populus alba</name>
    <name type="common">White poplar</name>
    <dbReference type="NCBI Taxonomy" id="43335"/>
    <lineage>
        <taxon>Eukaryota</taxon>
        <taxon>Viridiplantae</taxon>
        <taxon>Streptophyta</taxon>
        <taxon>Embryophyta</taxon>
        <taxon>Tracheophyta</taxon>
        <taxon>Spermatophyta</taxon>
        <taxon>Magnoliopsida</taxon>
        <taxon>eudicotyledons</taxon>
        <taxon>Gunneridae</taxon>
        <taxon>Pentapetalae</taxon>
        <taxon>rosids</taxon>
        <taxon>fabids</taxon>
        <taxon>Malpighiales</taxon>
        <taxon>Salicaceae</taxon>
        <taxon>Saliceae</taxon>
        <taxon>Populus</taxon>
    </lineage>
</organism>
<gene>
    <name evidence="4" type="ORF">D5086_0000258390</name>
</gene>
<dbReference type="EMBL" id="RCHU01001009">
    <property type="protein sequence ID" value="TKR84403.1"/>
    <property type="molecule type" value="Genomic_DNA"/>
</dbReference>
<accession>A0A4U5NNZ5</accession>
<dbReference type="Gene3D" id="3.80.10.10">
    <property type="entry name" value="Ribonuclease Inhibitor"/>
    <property type="match status" value="1"/>
</dbReference>
<dbReference type="InterPro" id="IPR032675">
    <property type="entry name" value="LRR_dom_sf"/>
</dbReference>
<dbReference type="InterPro" id="IPR044974">
    <property type="entry name" value="Disease_R_plants"/>
</dbReference>
<keyword evidence="1" id="KW-0433">Leucine-rich repeat</keyword>
<protein>
    <recommendedName>
        <fullName evidence="3">C-JID domain-containing protein</fullName>
    </recommendedName>
</protein>
<comment type="caution">
    <text evidence="4">The sequence shown here is derived from an EMBL/GenBank/DDBJ whole genome shotgun (WGS) entry which is preliminary data.</text>
</comment>
<sequence>MFLSRTTFEGMYNLRLLRIYYPPFLRDPSKEQIMNGKRVGIHLAGGLHFLSSELRFLYWYNYPLKSMPSNFFPKKPFQLEMPCSQLEQLWNEYQPLELPRFESFCTFPSTISGRSELASLLDNIGMLKSLKLLDLSGHSELASLLDNIGDIEYEVASQEFNFSGCLQLDQNSRTRIMSGARLRIQHMATSLFYKAYNYKPFRVQLCIPGSKVPECFSYKNRGGSSVKIQQLAHWHRGFTLCAVVSFGQSEERRPVNIECECHLIIKDGTQIDLSSYYDDKYIAKTRSIIWKREHVFIWSVHSKCFFKEASFHFKPLYGATDVMVECGVHPLLK</sequence>
<feature type="domain" description="C-JID" evidence="3">
    <location>
        <begin position="207"/>
        <end position="329"/>
    </location>
</feature>
<dbReference type="PANTHER" id="PTHR11017:SF555">
    <property type="entry name" value="TIR-NBS-LRR RCT1-LIKE RESISTANCE PROTEIN"/>
    <property type="match status" value="1"/>
</dbReference>
<dbReference type="InterPro" id="IPR045344">
    <property type="entry name" value="C-JID"/>
</dbReference>
<dbReference type="GO" id="GO:0006952">
    <property type="term" value="P:defense response"/>
    <property type="evidence" value="ECO:0007669"/>
    <property type="project" value="InterPro"/>
</dbReference>
<proteinExistence type="predicted"/>
<dbReference type="AlphaFoldDB" id="A0A4U5NNZ5"/>
<evidence type="ECO:0000259" key="3">
    <source>
        <dbReference type="Pfam" id="PF20160"/>
    </source>
</evidence>
<dbReference type="PANTHER" id="PTHR11017">
    <property type="entry name" value="LEUCINE-RICH REPEAT-CONTAINING PROTEIN"/>
    <property type="match status" value="1"/>
</dbReference>
<evidence type="ECO:0000256" key="2">
    <source>
        <dbReference type="ARBA" id="ARBA00022737"/>
    </source>
</evidence>
<keyword evidence="2" id="KW-0677">Repeat</keyword>
<name>A0A4U5NNZ5_POPAL</name>
<evidence type="ECO:0000256" key="1">
    <source>
        <dbReference type="ARBA" id="ARBA00022614"/>
    </source>
</evidence>
<reference evidence="4" key="1">
    <citation type="submission" date="2018-10" db="EMBL/GenBank/DDBJ databases">
        <title>Population genomic analysis revealed the cold adaptation of white poplar.</title>
        <authorList>
            <person name="Liu Y.-J."/>
        </authorList>
    </citation>
    <scope>NUCLEOTIDE SEQUENCE [LARGE SCALE GENOMIC DNA]</scope>
    <source>
        <strain evidence="4">PAL-ZL1</strain>
    </source>
</reference>
<dbReference type="Pfam" id="PF20160">
    <property type="entry name" value="C-JID"/>
    <property type="match status" value="1"/>
</dbReference>